<dbReference type="PIRSF" id="PIRSF016838">
    <property type="entry name" value="PafC"/>
    <property type="match status" value="1"/>
</dbReference>
<dbReference type="STRING" id="112413.SAMN05421854_101303"/>
<dbReference type="PANTHER" id="PTHR34580">
    <property type="match status" value="1"/>
</dbReference>
<accession>A0A1I5DP86</accession>
<dbReference type="Pfam" id="PF08279">
    <property type="entry name" value="HTH_11"/>
    <property type="match status" value="1"/>
</dbReference>
<proteinExistence type="predicted"/>
<dbReference type="Proteomes" id="UP000199137">
    <property type="component" value="Unassembled WGS sequence"/>
</dbReference>
<dbReference type="PROSITE" id="PS51000">
    <property type="entry name" value="HTH_DEOR_2"/>
    <property type="match status" value="1"/>
</dbReference>
<evidence type="ECO:0000259" key="3">
    <source>
        <dbReference type="PROSITE" id="PS51000"/>
    </source>
</evidence>
<dbReference type="PANTHER" id="PTHR34580:SF3">
    <property type="entry name" value="PROTEIN PAFB"/>
    <property type="match status" value="1"/>
</dbReference>
<evidence type="ECO:0000313" key="4">
    <source>
        <dbReference type="EMBL" id="SFO01059.1"/>
    </source>
</evidence>
<organism evidence="4 5">
    <name type="scientific">Amycolatopsis rubida</name>
    <dbReference type="NCBI Taxonomy" id="112413"/>
    <lineage>
        <taxon>Bacteria</taxon>
        <taxon>Bacillati</taxon>
        <taxon>Actinomycetota</taxon>
        <taxon>Actinomycetes</taxon>
        <taxon>Pseudonocardiales</taxon>
        <taxon>Pseudonocardiaceae</taxon>
        <taxon>Amycolatopsis</taxon>
    </lineage>
</organism>
<evidence type="ECO:0000256" key="2">
    <source>
        <dbReference type="ARBA" id="ARBA00023163"/>
    </source>
</evidence>
<evidence type="ECO:0000256" key="1">
    <source>
        <dbReference type="ARBA" id="ARBA00023015"/>
    </source>
</evidence>
<protein>
    <submittedName>
        <fullName evidence="4">Predicted DNA-binding transcriptional regulator YafY, contains an HTH and WYL domains</fullName>
    </submittedName>
</protein>
<dbReference type="PROSITE" id="PS52050">
    <property type="entry name" value="WYL"/>
    <property type="match status" value="1"/>
</dbReference>
<keyword evidence="4" id="KW-0238">DNA-binding</keyword>
<dbReference type="OrthoDB" id="8555652at2"/>
<dbReference type="InterPro" id="IPR026881">
    <property type="entry name" value="WYL_dom"/>
</dbReference>
<dbReference type="Pfam" id="PF25583">
    <property type="entry name" value="WCX"/>
    <property type="match status" value="1"/>
</dbReference>
<dbReference type="GO" id="GO:0003677">
    <property type="term" value="F:DNA binding"/>
    <property type="evidence" value="ECO:0007669"/>
    <property type="project" value="UniProtKB-KW"/>
</dbReference>
<dbReference type="InterPro" id="IPR057727">
    <property type="entry name" value="WCX_dom"/>
</dbReference>
<dbReference type="RefSeq" id="WP_093571953.1">
    <property type="nucleotide sequence ID" value="NZ_FOWC01000001.1"/>
</dbReference>
<dbReference type="InterPro" id="IPR036390">
    <property type="entry name" value="WH_DNA-bd_sf"/>
</dbReference>
<dbReference type="AlphaFoldDB" id="A0A1I5DP86"/>
<dbReference type="InterPro" id="IPR051534">
    <property type="entry name" value="CBASS_pafABC_assoc_protein"/>
</dbReference>
<feature type="domain" description="HTH deoR-type" evidence="3">
    <location>
        <begin position="3"/>
        <end position="69"/>
    </location>
</feature>
<dbReference type="InterPro" id="IPR036388">
    <property type="entry name" value="WH-like_DNA-bd_sf"/>
</dbReference>
<dbReference type="Pfam" id="PF13280">
    <property type="entry name" value="WYL"/>
    <property type="match status" value="1"/>
</dbReference>
<dbReference type="EMBL" id="FOWC01000001">
    <property type="protein sequence ID" value="SFO01059.1"/>
    <property type="molecule type" value="Genomic_DNA"/>
</dbReference>
<dbReference type="InterPro" id="IPR001034">
    <property type="entry name" value="DeoR_HTH"/>
</dbReference>
<keyword evidence="2" id="KW-0804">Transcription</keyword>
<dbReference type="InterPro" id="IPR013196">
    <property type="entry name" value="HTH_11"/>
</dbReference>
<dbReference type="GO" id="GO:0003700">
    <property type="term" value="F:DNA-binding transcription factor activity"/>
    <property type="evidence" value="ECO:0007669"/>
    <property type="project" value="InterPro"/>
</dbReference>
<dbReference type="Gene3D" id="1.10.10.10">
    <property type="entry name" value="Winged helix-like DNA-binding domain superfamily/Winged helix DNA-binding domain"/>
    <property type="match status" value="1"/>
</dbReference>
<reference evidence="4 5" key="1">
    <citation type="submission" date="2016-10" db="EMBL/GenBank/DDBJ databases">
        <authorList>
            <person name="de Groot N.N."/>
        </authorList>
    </citation>
    <scope>NUCLEOTIDE SEQUENCE [LARGE SCALE GENOMIC DNA]</scope>
    <source>
        <strain evidence="4 5">DSM 44637</strain>
    </source>
</reference>
<keyword evidence="1" id="KW-0805">Transcription regulation</keyword>
<dbReference type="SUPFAM" id="SSF46785">
    <property type="entry name" value="Winged helix' DNA-binding domain"/>
    <property type="match status" value="1"/>
</dbReference>
<name>A0A1I5DP86_9PSEU</name>
<sequence length="314" mass="34403">MTTTSRRLETLALLQARPGISATDLAARLGVTERTTRRDIAQLRELGYRIDGEPGRAGGYRLAHGTAMPPLLLDADEVAAVSLGLQTAVTVDGLETATVTALAKLTQVVPTRWQTRLAALAEVESLPGKPFRQAARDILVPLALACRAGEAVRIRHRAVAAPSAKPVDVQPYRLITVRRQWYLVACPRGTSEWKTFAVERIEAVQPLGIKLPAPEPPSTVADLITNAGWRHRVRVQMRTSADLVRELVDPGVATVVEDGDECELRFGTDDLDWAARWLAYLDVDFDVLEPPALTDRLHAFGAWLADRYVTTPPD</sequence>
<gene>
    <name evidence="4" type="ORF">SAMN05421854_101303</name>
</gene>
<evidence type="ECO:0000313" key="5">
    <source>
        <dbReference type="Proteomes" id="UP000199137"/>
    </source>
</evidence>
<dbReference type="InterPro" id="IPR028349">
    <property type="entry name" value="PafC-like"/>
</dbReference>